<feature type="region of interest" description="Disordered" evidence="1">
    <location>
        <begin position="1"/>
        <end position="31"/>
    </location>
</feature>
<dbReference type="Proteomes" id="UP000267821">
    <property type="component" value="Unassembled WGS sequence"/>
</dbReference>
<evidence type="ECO:0000313" key="3">
    <source>
        <dbReference type="Proteomes" id="UP000267821"/>
    </source>
</evidence>
<proteinExistence type="predicted"/>
<sequence length="189" mass="20482">MQSRDNSVDADSNCDCSQCKTKTSPPAAHSSLSTHWNLGYPPFTVTHHTPPYGPNYANVSPMRSYNYGLIPARSLSHGGVNPVTQVALGLHMGITARYKHIHSPYSVLRGGYSLTKRILGSCPSSSSSCSPAVPPLFMNIPCTLRPSQPDGLQTGYPLVSRTIPLGTLQVTIIRSMLGNMQRNMQQIIT</sequence>
<organism evidence="2 3">
    <name type="scientific">Terfezia boudieri ATCC MYA-4762</name>
    <dbReference type="NCBI Taxonomy" id="1051890"/>
    <lineage>
        <taxon>Eukaryota</taxon>
        <taxon>Fungi</taxon>
        <taxon>Dikarya</taxon>
        <taxon>Ascomycota</taxon>
        <taxon>Pezizomycotina</taxon>
        <taxon>Pezizomycetes</taxon>
        <taxon>Pezizales</taxon>
        <taxon>Pezizaceae</taxon>
        <taxon>Terfezia</taxon>
    </lineage>
</organism>
<evidence type="ECO:0000256" key="1">
    <source>
        <dbReference type="SAM" id="MobiDB-lite"/>
    </source>
</evidence>
<dbReference type="EMBL" id="ML121565">
    <property type="protein sequence ID" value="RPB21009.1"/>
    <property type="molecule type" value="Genomic_DNA"/>
</dbReference>
<gene>
    <name evidence="2" type="ORF">L211DRAFT_464080</name>
</gene>
<evidence type="ECO:0000313" key="2">
    <source>
        <dbReference type="EMBL" id="RPB21009.1"/>
    </source>
</evidence>
<feature type="compositionally biased region" description="Polar residues" evidence="1">
    <location>
        <begin position="14"/>
        <end position="31"/>
    </location>
</feature>
<keyword evidence="3" id="KW-1185">Reference proteome</keyword>
<dbReference type="AlphaFoldDB" id="A0A3N4LHQ5"/>
<protein>
    <submittedName>
        <fullName evidence="2">Uncharacterized protein</fullName>
    </submittedName>
</protein>
<dbReference type="OrthoDB" id="5378752at2759"/>
<accession>A0A3N4LHQ5</accession>
<name>A0A3N4LHQ5_9PEZI</name>
<reference evidence="2 3" key="1">
    <citation type="journal article" date="2018" name="Nat. Ecol. Evol.">
        <title>Pezizomycetes genomes reveal the molecular basis of ectomycorrhizal truffle lifestyle.</title>
        <authorList>
            <person name="Murat C."/>
            <person name="Payen T."/>
            <person name="Noel B."/>
            <person name="Kuo A."/>
            <person name="Morin E."/>
            <person name="Chen J."/>
            <person name="Kohler A."/>
            <person name="Krizsan K."/>
            <person name="Balestrini R."/>
            <person name="Da Silva C."/>
            <person name="Montanini B."/>
            <person name="Hainaut M."/>
            <person name="Levati E."/>
            <person name="Barry K.W."/>
            <person name="Belfiori B."/>
            <person name="Cichocki N."/>
            <person name="Clum A."/>
            <person name="Dockter R.B."/>
            <person name="Fauchery L."/>
            <person name="Guy J."/>
            <person name="Iotti M."/>
            <person name="Le Tacon F."/>
            <person name="Lindquist E.A."/>
            <person name="Lipzen A."/>
            <person name="Malagnac F."/>
            <person name="Mello A."/>
            <person name="Molinier V."/>
            <person name="Miyauchi S."/>
            <person name="Poulain J."/>
            <person name="Riccioni C."/>
            <person name="Rubini A."/>
            <person name="Sitrit Y."/>
            <person name="Splivallo R."/>
            <person name="Traeger S."/>
            <person name="Wang M."/>
            <person name="Zifcakova L."/>
            <person name="Wipf D."/>
            <person name="Zambonelli A."/>
            <person name="Paolocci F."/>
            <person name="Nowrousian M."/>
            <person name="Ottonello S."/>
            <person name="Baldrian P."/>
            <person name="Spatafora J.W."/>
            <person name="Henrissat B."/>
            <person name="Nagy L.G."/>
            <person name="Aury J.M."/>
            <person name="Wincker P."/>
            <person name="Grigoriev I.V."/>
            <person name="Bonfante P."/>
            <person name="Martin F.M."/>
        </authorList>
    </citation>
    <scope>NUCLEOTIDE SEQUENCE [LARGE SCALE GENOMIC DNA]</scope>
    <source>
        <strain evidence="2 3">ATCC MYA-4762</strain>
    </source>
</reference>
<dbReference type="InParanoid" id="A0A3N4LHQ5"/>